<accession>A0A1H8F734</accession>
<dbReference type="GO" id="GO:0016539">
    <property type="term" value="P:intein-mediated protein splicing"/>
    <property type="evidence" value="ECO:0007669"/>
    <property type="project" value="InterPro"/>
</dbReference>
<gene>
    <name evidence="2" type="ORF">SAMN04488505_109122</name>
</gene>
<dbReference type="Gene3D" id="2.170.16.10">
    <property type="entry name" value="Hedgehog/Intein (Hint) domain"/>
    <property type="match status" value="1"/>
</dbReference>
<dbReference type="PROSITE" id="PS50818">
    <property type="entry name" value="INTEIN_C_TER"/>
    <property type="match status" value="1"/>
</dbReference>
<dbReference type="CDD" id="cd00081">
    <property type="entry name" value="Hint"/>
    <property type="match status" value="1"/>
</dbReference>
<dbReference type="RefSeq" id="WP_089919235.1">
    <property type="nucleotide sequence ID" value="NZ_FOBB01000009.1"/>
</dbReference>
<dbReference type="InterPro" id="IPR030934">
    <property type="entry name" value="Intein_C"/>
</dbReference>
<dbReference type="OrthoDB" id="680858at2"/>
<dbReference type="NCBIfam" id="TIGR01443">
    <property type="entry name" value="intein_Cterm"/>
    <property type="match status" value="1"/>
</dbReference>
<evidence type="ECO:0000259" key="1">
    <source>
        <dbReference type="SMART" id="SM00306"/>
    </source>
</evidence>
<protein>
    <submittedName>
        <fullName evidence="2">Intein C-terminal splicing region/intein N-terminal splicing region/RHS repeat-associated core domain-containing protein</fullName>
    </submittedName>
</protein>
<organism evidence="2 3">
    <name type="scientific">Chitinophaga rupis</name>
    <dbReference type="NCBI Taxonomy" id="573321"/>
    <lineage>
        <taxon>Bacteria</taxon>
        <taxon>Pseudomonadati</taxon>
        <taxon>Bacteroidota</taxon>
        <taxon>Chitinophagia</taxon>
        <taxon>Chitinophagales</taxon>
        <taxon>Chitinophagaceae</taxon>
        <taxon>Chitinophaga</taxon>
    </lineage>
</organism>
<dbReference type="Gene3D" id="2.180.10.10">
    <property type="entry name" value="RHS repeat-associated core"/>
    <property type="match status" value="1"/>
</dbReference>
<dbReference type="SUPFAM" id="SSF51294">
    <property type="entry name" value="Hedgehog/intein (Hint) domain"/>
    <property type="match status" value="1"/>
</dbReference>
<dbReference type="Pfam" id="PF07591">
    <property type="entry name" value="PT-HINT"/>
    <property type="match status" value="1"/>
</dbReference>
<dbReference type="InterPro" id="IPR003587">
    <property type="entry name" value="Hint_dom_N"/>
</dbReference>
<evidence type="ECO:0000313" key="3">
    <source>
        <dbReference type="Proteomes" id="UP000198984"/>
    </source>
</evidence>
<name>A0A1H8F734_9BACT</name>
<dbReference type="Proteomes" id="UP000198984">
    <property type="component" value="Unassembled WGS sequence"/>
</dbReference>
<dbReference type="InterPro" id="IPR006141">
    <property type="entry name" value="Intein_N"/>
</dbReference>
<dbReference type="SMART" id="SM00306">
    <property type="entry name" value="HintN"/>
    <property type="match status" value="1"/>
</dbReference>
<dbReference type="AlphaFoldDB" id="A0A1H8F734"/>
<dbReference type="InterPro" id="IPR036844">
    <property type="entry name" value="Hint_dom_sf"/>
</dbReference>
<evidence type="ECO:0000313" key="2">
    <source>
        <dbReference type="EMBL" id="SEN27455.1"/>
    </source>
</evidence>
<dbReference type="NCBIfam" id="TIGR01445">
    <property type="entry name" value="intein_Nterm"/>
    <property type="match status" value="1"/>
</dbReference>
<keyword evidence="3" id="KW-1185">Reference proteome</keyword>
<dbReference type="STRING" id="573321.SAMN04488505_109122"/>
<sequence length="333" mass="36538">MRIYDPRVGRFLSVDPIGGEYPWNSSYAYAENDVVRSIDIGSHVATLVGAGALVKAELKGLSAELSAEAKLATGEASLNKNCFVAGTKILTNNGFKTIENIQVEDSVWAFNDVTRKKELKIVTALSKKEVKKLIRLSFENEVLYATPEHPFWINNTWVLAKNIQYGDSLTLFSNRKCAVAIKNELDTSAFVYNFTVSEFHSYFVSSLGVLVHNTCFEPVKFTGKGAGRFNTEITEVAAGRGNQIFKADGSPQIFEGRTASNGKDWIGAIEYKVDPPKGVENIYRILKKQIGVNSAGEPIYKYGYSTDHYQGTIHSYKEIPSSTATAGGTGGTQ</sequence>
<reference evidence="2 3" key="1">
    <citation type="submission" date="2016-10" db="EMBL/GenBank/DDBJ databases">
        <authorList>
            <person name="de Groot N.N."/>
        </authorList>
    </citation>
    <scope>NUCLEOTIDE SEQUENCE [LARGE SCALE GENOMIC DNA]</scope>
    <source>
        <strain evidence="2 3">DSM 21039</strain>
    </source>
</reference>
<proteinExistence type="predicted"/>
<dbReference type="EMBL" id="FOBB01000009">
    <property type="protein sequence ID" value="SEN27455.1"/>
    <property type="molecule type" value="Genomic_DNA"/>
</dbReference>
<feature type="domain" description="Hint" evidence="1">
    <location>
        <begin position="80"/>
        <end position="173"/>
    </location>
</feature>
<dbReference type="PROSITE" id="PS50817">
    <property type="entry name" value="INTEIN_N_TER"/>
    <property type="match status" value="1"/>
</dbReference>